<protein>
    <submittedName>
        <fullName evidence="1">7133_t:CDS:1</fullName>
    </submittedName>
</protein>
<feature type="non-terminal residue" evidence="1">
    <location>
        <position position="1"/>
    </location>
</feature>
<organism evidence="1 2">
    <name type="scientific">Cetraspora pellucida</name>
    <dbReference type="NCBI Taxonomy" id="1433469"/>
    <lineage>
        <taxon>Eukaryota</taxon>
        <taxon>Fungi</taxon>
        <taxon>Fungi incertae sedis</taxon>
        <taxon>Mucoromycota</taxon>
        <taxon>Glomeromycotina</taxon>
        <taxon>Glomeromycetes</taxon>
        <taxon>Diversisporales</taxon>
        <taxon>Gigasporaceae</taxon>
        <taxon>Cetraspora</taxon>
    </lineage>
</organism>
<dbReference type="Proteomes" id="UP000789366">
    <property type="component" value="Unassembled WGS sequence"/>
</dbReference>
<proteinExistence type="predicted"/>
<accession>A0ACA9P332</accession>
<reference evidence="1" key="1">
    <citation type="submission" date="2021-06" db="EMBL/GenBank/DDBJ databases">
        <authorList>
            <person name="Kallberg Y."/>
            <person name="Tangrot J."/>
            <person name="Rosling A."/>
        </authorList>
    </citation>
    <scope>NUCLEOTIDE SEQUENCE</scope>
    <source>
        <strain evidence="1">28 12/20/2015</strain>
    </source>
</reference>
<keyword evidence="2" id="KW-1185">Reference proteome</keyword>
<sequence length="40" mass="4454">DECDDEVMTRSDDDSNDECDDECDDEGNNITIGQAILKTN</sequence>
<gene>
    <name evidence="1" type="ORF">SPELUC_LOCUS10699</name>
</gene>
<dbReference type="EMBL" id="CAJVPW010020640">
    <property type="protein sequence ID" value="CAG8690026.1"/>
    <property type="molecule type" value="Genomic_DNA"/>
</dbReference>
<comment type="caution">
    <text evidence="1">The sequence shown here is derived from an EMBL/GenBank/DDBJ whole genome shotgun (WGS) entry which is preliminary data.</text>
</comment>
<name>A0ACA9P332_9GLOM</name>
<evidence type="ECO:0000313" key="2">
    <source>
        <dbReference type="Proteomes" id="UP000789366"/>
    </source>
</evidence>
<evidence type="ECO:0000313" key="1">
    <source>
        <dbReference type="EMBL" id="CAG8690026.1"/>
    </source>
</evidence>